<feature type="domain" description="Tryptophan synthase beta chain-like PALP" evidence="10">
    <location>
        <begin position="12"/>
        <end position="297"/>
    </location>
</feature>
<evidence type="ECO:0000259" key="10">
    <source>
        <dbReference type="Pfam" id="PF00291"/>
    </source>
</evidence>
<feature type="binding site" evidence="7">
    <location>
        <position position="270"/>
    </location>
    <ligand>
        <name>pyridoxal 5'-phosphate</name>
        <dbReference type="ChEBI" id="CHEBI:597326"/>
    </ligand>
</feature>
<evidence type="ECO:0000256" key="4">
    <source>
        <dbReference type="ARBA" id="ARBA00022679"/>
    </source>
</evidence>
<keyword evidence="5 7" id="KW-0663">Pyridoxal phosphate</keyword>
<evidence type="ECO:0000313" key="11">
    <source>
        <dbReference type="Proteomes" id="UP000035681"/>
    </source>
</evidence>
<dbReference type="Pfam" id="PF00291">
    <property type="entry name" value="PALP"/>
    <property type="match status" value="1"/>
</dbReference>
<dbReference type="SUPFAM" id="SSF53686">
    <property type="entry name" value="Tryptophan synthase beta subunit-like PLP-dependent enzymes"/>
    <property type="match status" value="1"/>
</dbReference>
<evidence type="ECO:0000313" key="12">
    <source>
        <dbReference type="WBParaSite" id="SSTP_0000536000.1"/>
    </source>
</evidence>
<dbReference type="WBParaSite" id="TCONS_00005465.p1">
    <property type="protein sequence ID" value="TCONS_00005465.p1"/>
    <property type="gene ID" value="XLOC_003751"/>
</dbReference>
<organism evidence="12">
    <name type="scientific">Strongyloides stercoralis</name>
    <name type="common">Threadworm</name>
    <dbReference type="NCBI Taxonomy" id="6248"/>
    <lineage>
        <taxon>Eukaryota</taxon>
        <taxon>Metazoa</taxon>
        <taxon>Ecdysozoa</taxon>
        <taxon>Nematoda</taxon>
        <taxon>Chromadorea</taxon>
        <taxon>Rhabditida</taxon>
        <taxon>Tylenchina</taxon>
        <taxon>Panagrolaimomorpha</taxon>
        <taxon>Strongyloidoidea</taxon>
        <taxon>Strongyloididae</taxon>
        <taxon>Strongyloides</taxon>
    </lineage>
</organism>
<evidence type="ECO:0000256" key="5">
    <source>
        <dbReference type="ARBA" id="ARBA00022898"/>
    </source>
</evidence>
<dbReference type="EC" id="2.5.1.47" evidence="9"/>
<protein>
    <recommendedName>
        <fullName evidence="9">Cysteine synthase</fullName>
        <ecNumber evidence="9">2.5.1.47</ecNumber>
    </recommendedName>
</protein>
<proteinExistence type="inferred from homology"/>
<dbReference type="CDD" id="cd01561">
    <property type="entry name" value="CBS_like"/>
    <property type="match status" value="1"/>
</dbReference>
<dbReference type="Gene3D" id="3.40.50.1100">
    <property type="match status" value="2"/>
</dbReference>
<dbReference type="NCBIfam" id="TIGR01139">
    <property type="entry name" value="cysK"/>
    <property type="match status" value="1"/>
</dbReference>
<dbReference type="InterPro" id="IPR036052">
    <property type="entry name" value="TrpB-like_PALP_sf"/>
</dbReference>
<keyword evidence="11" id="KW-1185">Reference proteome</keyword>
<dbReference type="PANTHER" id="PTHR10314">
    <property type="entry name" value="CYSTATHIONINE BETA-SYNTHASE"/>
    <property type="match status" value="1"/>
</dbReference>
<evidence type="ECO:0000256" key="2">
    <source>
        <dbReference type="ARBA" id="ARBA00007103"/>
    </source>
</evidence>
<dbReference type="WBParaSite" id="SSTP_0000536000.1">
    <property type="protein sequence ID" value="SSTP_0000536000.1"/>
    <property type="gene ID" value="SSTP_0000536000"/>
</dbReference>
<evidence type="ECO:0000256" key="3">
    <source>
        <dbReference type="ARBA" id="ARBA00022605"/>
    </source>
</evidence>
<comment type="catalytic activity">
    <reaction evidence="9">
        <text>O-acetyl-L-serine + hydrogen sulfide = L-cysteine + acetate</text>
        <dbReference type="Rhea" id="RHEA:14829"/>
        <dbReference type="ChEBI" id="CHEBI:29919"/>
        <dbReference type="ChEBI" id="CHEBI:30089"/>
        <dbReference type="ChEBI" id="CHEBI:35235"/>
        <dbReference type="ChEBI" id="CHEBI:58340"/>
        <dbReference type="EC" id="2.5.1.47"/>
    </reaction>
</comment>
<dbReference type="AlphaFoldDB" id="A0A0K0E785"/>
<comment type="similarity">
    <text evidence="2 9">Belongs to the cysteine synthase/cystathionine beta-synthase family.</text>
</comment>
<keyword evidence="3 9" id="KW-0028">Amino-acid biosynthesis</keyword>
<evidence type="ECO:0000256" key="7">
    <source>
        <dbReference type="PIRSR" id="PIRSR605856-50"/>
    </source>
</evidence>
<evidence type="ECO:0000256" key="9">
    <source>
        <dbReference type="RuleBase" id="RU003985"/>
    </source>
</evidence>
<dbReference type="InterPro" id="IPR001216">
    <property type="entry name" value="P-phosphate_BS"/>
</dbReference>
<dbReference type="GO" id="GO:0006535">
    <property type="term" value="P:cysteine biosynthetic process from serine"/>
    <property type="evidence" value="ECO:0007669"/>
    <property type="project" value="UniProtKB-UniRule"/>
</dbReference>
<comment type="cofactor">
    <cofactor evidence="1 7 9">
        <name>pyridoxal 5'-phosphate</name>
        <dbReference type="ChEBI" id="CHEBI:597326"/>
    </cofactor>
</comment>
<dbReference type="GO" id="GO:0004124">
    <property type="term" value="F:cysteine synthase activity"/>
    <property type="evidence" value="ECO:0007669"/>
    <property type="project" value="UniProtKB-UniRule"/>
</dbReference>
<dbReference type="Proteomes" id="UP000035681">
    <property type="component" value="Unplaced"/>
</dbReference>
<evidence type="ECO:0000256" key="1">
    <source>
        <dbReference type="ARBA" id="ARBA00001933"/>
    </source>
</evidence>
<feature type="binding site" evidence="7">
    <location>
        <begin position="182"/>
        <end position="186"/>
    </location>
    <ligand>
        <name>pyridoxal 5'-phosphate</name>
        <dbReference type="ChEBI" id="CHEBI:597326"/>
    </ligand>
</feature>
<feature type="modified residue" description="N6-(pyridoxal phosphate)lysine" evidence="8">
    <location>
        <position position="47"/>
    </location>
</feature>
<accession>A0A0K0E785</accession>
<dbReference type="PROSITE" id="PS00901">
    <property type="entry name" value="CYS_SYNTHASE"/>
    <property type="match status" value="1"/>
</dbReference>
<dbReference type="InterPro" id="IPR005859">
    <property type="entry name" value="CysK"/>
</dbReference>
<sequence length="337" mass="36515">MATDKICHNINELMGNTPMVYLNTVTKDVNAKIAVKLEYFNPSCSVKDRISFAMIEEAEKSGKIIPGKTVLIEPTSGNTGIGLACAAAIKNYKLILVMQSSMSLERRTLFKAYGAEVVLTDPAKGMQGAFDKVNALKEAIPNSYVLNQFENPANPGIHYKTTGLEIWNQTNGKVDIVCFGVGSGGTVTGAGKFLKEKKKEVKVYAVEPFESSVISGEPKGPHLIPGMGIGMIPDVLDLSLLDGAIRVKSEDAICMARRIAKEEGILCGISSGANVCAALELAKKPENEGKLIVTVLPSFGERYLSTILFNNIRKEAESLTHNSDEDDIKYLKNTFNF</sequence>
<dbReference type="FunFam" id="3.40.50.1100:FF:000006">
    <property type="entry name" value="Cysteine synthase"/>
    <property type="match status" value="1"/>
</dbReference>
<reference evidence="12" key="1">
    <citation type="submission" date="2015-08" db="UniProtKB">
        <authorList>
            <consortium name="WormBaseParasite"/>
        </authorList>
    </citation>
    <scope>IDENTIFICATION</scope>
</reference>
<dbReference type="InterPro" id="IPR005856">
    <property type="entry name" value="Cys_synth"/>
</dbReference>
<keyword evidence="6 9" id="KW-0198">Cysteine biosynthesis</keyword>
<feature type="binding site" evidence="7">
    <location>
        <position position="78"/>
    </location>
    <ligand>
        <name>pyridoxal 5'-phosphate</name>
        <dbReference type="ChEBI" id="CHEBI:597326"/>
    </ligand>
</feature>
<keyword evidence="4 9" id="KW-0808">Transferase</keyword>
<name>A0A0K0E785_STRER</name>
<dbReference type="InterPro" id="IPR050214">
    <property type="entry name" value="Cys_Synth/Cystath_Beta-Synth"/>
</dbReference>
<evidence type="ECO:0000256" key="6">
    <source>
        <dbReference type="ARBA" id="ARBA00023192"/>
    </source>
</evidence>
<dbReference type="STRING" id="6248.A0A0K0E785"/>
<evidence type="ECO:0000256" key="8">
    <source>
        <dbReference type="PIRSR" id="PIRSR605856-51"/>
    </source>
</evidence>
<dbReference type="InterPro" id="IPR001926">
    <property type="entry name" value="TrpB-like_PALP"/>
</dbReference>
<dbReference type="NCBIfam" id="TIGR01136">
    <property type="entry name" value="cysKM"/>
    <property type="match status" value="1"/>
</dbReference>